<dbReference type="AlphaFoldDB" id="A0A146M4B7"/>
<evidence type="ECO:0000313" key="2">
    <source>
        <dbReference type="EMBL" id="JAQ14611.1"/>
    </source>
</evidence>
<organism evidence="2">
    <name type="scientific">Lygus hesperus</name>
    <name type="common">Western plant bug</name>
    <dbReference type="NCBI Taxonomy" id="30085"/>
    <lineage>
        <taxon>Eukaryota</taxon>
        <taxon>Metazoa</taxon>
        <taxon>Ecdysozoa</taxon>
        <taxon>Arthropoda</taxon>
        <taxon>Hexapoda</taxon>
        <taxon>Insecta</taxon>
        <taxon>Pterygota</taxon>
        <taxon>Neoptera</taxon>
        <taxon>Paraneoptera</taxon>
        <taxon>Hemiptera</taxon>
        <taxon>Heteroptera</taxon>
        <taxon>Panheteroptera</taxon>
        <taxon>Cimicomorpha</taxon>
        <taxon>Miridae</taxon>
        <taxon>Mirini</taxon>
        <taxon>Lygus</taxon>
    </lineage>
</organism>
<reference evidence="2" key="1">
    <citation type="journal article" date="2016" name="Gigascience">
        <title>De novo construction of an expanded transcriptome assembly for the western tarnished plant bug, Lygus hesperus.</title>
        <authorList>
            <person name="Tassone E.E."/>
            <person name="Geib S.M."/>
            <person name="Hall B."/>
            <person name="Fabrick J.A."/>
            <person name="Brent C.S."/>
            <person name="Hull J.J."/>
        </authorList>
    </citation>
    <scope>NUCLEOTIDE SEQUENCE</scope>
</reference>
<feature type="non-terminal residue" evidence="2">
    <location>
        <position position="110"/>
    </location>
</feature>
<accession>A0A146M4B7</accession>
<protein>
    <submittedName>
        <fullName evidence="2">Uncharacterized protein</fullName>
    </submittedName>
</protein>
<gene>
    <name evidence="2" type="ORF">g.49487</name>
</gene>
<evidence type="ECO:0000256" key="1">
    <source>
        <dbReference type="SAM" id="MobiDB-lite"/>
    </source>
</evidence>
<feature type="compositionally biased region" description="Basic and acidic residues" evidence="1">
    <location>
        <begin position="39"/>
        <end position="48"/>
    </location>
</feature>
<dbReference type="EMBL" id="GDHC01004018">
    <property type="protein sequence ID" value="JAQ14611.1"/>
    <property type="molecule type" value="Transcribed_RNA"/>
</dbReference>
<sequence length="110" mass="11659">PSSSGISRKTDAVTDLNVHQLSDSDAGLSDFLSDSENEPLVRKGDHNVTKNGPTNGLNQTKDAEEPPKWVSWLEEDTDPSSSRSSSTLPPDQAPDTGSAIPPHGPPESLL</sequence>
<feature type="region of interest" description="Disordered" evidence="1">
    <location>
        <begin position="1"/>
        <end position="110"/>
    </location>
</feature>
<feature type="compositionally biased region" description="Polar residues" evidence="1">
    <location>
        <begin position="49"/>
        <end position="60"/>
    </location>
</feature>
<proteinExistence type="predicted"/>
<name>A0A146M4B7_LYGHE</name>
<feature type="non-terminal residue" evidence="2">
    <location>
        <position position="1"/>
    </location>
</feature>